<name>A0A6J6GA67_9ZZZZ</name>
<reference evidence="2" key="1">
    <citation type="submission" date="2020-05" db="EMBL/GenBank/DDBJ databases">
        <authorList>
            <person name="Chiriac C."/>
            <person name="Salcher M."/>
            <person name="Ghai R."/>
            <person name="Kavagutti S V."/>
        </authorList>
    </citation>
    <scope>NUCLEOTIDE SEQUENCE</scope>
</reference>
<proteinExistence type="predicted"/>
<protein>
    <submittedName>
        <fullName evidence="2">Unannotated protein</fullName>
    </submittedName>
</protein>
<organism evidence="2">
    <name type="scientific">freshwater metagenome</name>
    <dbReference type="NCBI Taxonomy" id="449393"/>
    <lineage>
        <taxon>unclassified sequences</taxon>
        <taxon>metagenomes</taxon>
        <taxon>ecological metagenomes</taxon>
    </lineage>
</organism>
<evidence type="ECO:0000256" key="1">
    <source>
        <dbReference type="SAM" id="MobiDB-lite"/>
    </source>
</evidence>
<evidence type="ECO:0000313" key="2">
    <source>
        <dbReference type="EMBL" id="CAB4598212.1"/>
    </source>
</evidence>
<feature type="compositionally biased region" description="Low complexity" evidence="1">
    <location>
        <begin position="12"/>
        <end position="22"/>
    </location>
</feature>
<sequence length="140" mass="14514">MATILSPRDVKPLTTSTPPSLSRSFSDTNISPDSGNVVPAANCDLANARAKESSIPITSPVERISGPSAVSTSAKRLNGNTASLTDTCEPETGFFNKPSLRSCSSVEPSMTRLATLARGTPVAFATKGTVRLARGFASIT</sequence>
<dbReference type="EMBL" id="CAEZUN010000042">
    <property type="protein sequence ID" value="CAB4598212.1"/>
    <property type="molecule type" value="Genomic_DNA"/>
</dbReference>
<gene>
    <name evidence="2" type="ORF">UFOPK1826_00475</name>
</gene>
<accession>A0A6J6GA67</accession>
<feature type="compositionally biased region" description="Polar residues" evidence="1">
    <location>
        <begin position="23"/>
        <end position="34"/>
    </location>
</feature>
<feature type="region of interest" description="Disordered" evidence="1">
    <location>
        <begin position="59"/>
        <end position="83"/>
    </location>
</feature>
<dbReference type="AlphaFoldDB" id="A0A6J6GA67"/>
<feature type="compositionally biased region" description="Polar residues" evidence="1">
    <location>
        <begin position="68"/>
        <end position="83"/>
    </location>
</feature>
<feature type="region of interest" description="Disordered" evidence="1">
    <location>
        <begin position="1"/>
        <end position="36"/>
    </location>
</feature>